<feature type="compositionally biased region" description="Polar residues" evidence="1">
    <location>
        <begin position="138"/>
        <end position="149"/>
    </location>
</feature>
<evidence type="ECO:0000313" key="3">
    <source>
        <dbReference type="Proteomes" id="UP000799767"/>
    </source>
</evidence>
<dbReference type="OrthoDB" id="2563155at2759"/>
<keyword evidence="3" id="KW-1185">Reference proteome</keyword>
<reference evidence="2" key="1">
    <citation type="journal article" date="2020" name="Stud. Mycol.">
        <title>101 Dothideomycetes genomes: a test case for predicting lifestyles and emergence of pathogens.</title>
        <authorList>
            <person name="Haridas S."/>
            <person name="Albert R."/>
            <person name="Binder M."/>
            <person name="Bloem J."/>
            <person name="Labutti K."/>
            <person name="Salamov A."/>
            <person name="Andreopoulos B."/>
            <person name="Baker S."/>
            <person name="Barry K."/>
            <person name="Bills G."/>
            <person name="Bluhm B."/>
            <person name="Cannon C."/>
            <person name="Castanera R."/>
            <person name="Culley D."/>
            <person name="Daum C."/>
            <person name="Ezra D."/>
            <person name="Gonzalez J."/>
            <person name="Henrissat B."/>
            <person name="Kuo A."/>
            <person name="Liang C."/>
            <person name="Lipzen A."/>
            <person name="Lutzoni F."/>
            <person name="Magnuson J."/>
            <person name="Mondo S."/>
            <person name="Nolan M."/>
            <person name="Ohm R."/>
            <person name="Pangilinan J."/>
            <person name="Park H.-J."/>
            <person name="Ramirez L."/>
            <person name="Alfaro M."/>
            <person name="Sun H."/>
            <person name="Tritt A."/>
            <person name="Yoshinaga Y."/>
            <person name="Zwiers L.-H."/>
            <person name="Turgeon B."/>
            <person name="Goodwin S."/>
            <person name="Spatafora J."/>
            <person name="Crous P."/>
            <person name="Grigoriev I."/>
        </authorList>
    </citation>
    <scope>NUCLEOTIDE SEQUENCE</scope>
    <source>
        <strain evidence="2">CBS 113389</strain>
    </source>
</reference>
<feature type="region of interest" description="Disordered" evidence="1">
    <location>
        <begin position="1"/>
        <end position="31"/>
    </location>
</feature>
<evidence type="ECO:0000313" key="2">
    <source>
        <dbReference type="EMBL" id="KAF2486451.1"/>
    </source>
</evidence>
<sequence>MAGRYVPPHLRNKEHGDAKSNDVPPVQTRPPWVNLNQTDIHYYFWPAPENPEDEEDSPLFSADHSKTLHDSRSNPGRLAYILLFDQANPRWETDYIIFTKSSLGLLPAVLPKVETRCSSDNEGVTDSENLGVEVTKAPSENNDTDTPQVDITKGPPVNDNTDNPQSIAVFKQVVGKQRTAGFQFKGWFKVEKVELLEPHSDAVVKMLKQKWTFTDRNGNTVLGERSKEEWERSMKYRWAVVKLARDEKAEEERGPPKIEKAPSRPMKEEKSVNEMLAEMRMKDSHGDVPTTEDGAA</sequence>
<organism evidence="2 3">
    <name type="scientific">Neohortaea acidophila</name>
    <dbReference type="NCBI Taxonomy" id="245834"/>
    <lineage>
        <taxon>Eukaryota</taxon>
        <taxon>Fungi</taxon>
        <taxon>Dikarya</taxon>
        <taxon>Ascomycota</taxon>
        <taxon>Pezizomycotina</taxon>
        <taxon>Dothideomycetes</taxon>
        <taxon>Dothideomycetidae</taxon>
        <taxon>Mycosphaerellales</taxon>
        <taxon>Teratosphaeriaceae</taxon>
        <taxon>Neohortaea</taxon>
    </lineage>
</organism>
<accession>A0A6A6Q341</accession>
<name>A0A6A6Q341_9PEZI</name>
<dbReference type="RefSeq" id="XP_033593020.1">
    <property type="nucleotide sequence ID" value="XM_033736587.1"/>
</dbReference>
<feature type="region of interest" description="Disordered" evidence="1">
    <location>
        <begin position="136"/>
        <end position="163"/>
    </location>
</feature>
<feature type="compositionally biased region" description="Basic and acidic residues" evidence="1">
    <location>
        <begin position="11"/>
        <end position="20"/>
    </location>
</feature>
<feature type="region of interest" description="Disordered" evidence="1">
    <location>
        <begin position="245"/>
        <end position="270"/>
    </location>
</feature>
<proteinExistence type="predicted"/>
<evidence type="ECO:0000256" key="1">
    <source>
        <dbReference type="SAM" id="MobiDB-lite"/>
    </source>
</evidence>
<gene>
    <name evidence="2" type="ORF">BDY17DRAFT_321240</name>
</gene>
<protein>
    <submittedName>
        <fullName evidence="2">Uncharacterized protein</fullName>
    </submittedName>
</protein>
<dbReference type="Proteomes" id="UP000799767">
    <property type="component" value="Unassembled WGS sequence"/>
</dbReference>
<dbReference type="AlphaFoldDB" id="A0A6A6Q341"/>
<dbReference type="GeneID" id="54477589"/>
<dbReference type="EMBL" id="MU001632">
    <property type="protein sequence ID" value="KAF2486451.1"/>
    <property type="molecule type" value="Genomic_DNA"/>
</dbReference>